<feature type="compositionally biased region" description="Basic and acidic residues" evidence="8">
    <location>
        <begin position="540"/>
        <end position="549"/>
    </location>
</feature>
<protein>
    <recommendedName>
        <fullName evidence="2">protein-tyrosine-phosphatase</fullName>
        <ecNumber evidence="2">3.1.3.48</ecNumber>
    </recommendedName>
</protein>
<dbReference type="Ensembl" id="ENSEBUT00000022799.1">
    <property type="protein sequence ID" value="ENSEBUP00000022223.1"/>
    <property type="gene ID" value="ENSEBUG00000013669.1"/>
</dbReference>
<dbReference type="PRINTS" id="PR00700">
    <property type="entry name" value="PRTYPHPHTASE"/>
</dbReference>
<dbReference type="Proteomes" id="UP000694388">
    <property type="component" value="Unplaced"/>
</dbReference>
<dbReference type="PANTHER" id="PTHR45983">
    <property type="entry name" value="TYROSINE PHOSPHATSE N18, PUTATIVE-RELATED"/>
    <property type="match status" value="1"/>
</dbReference>
<dbReference type="InterPro" id="IPR000387">
    <property type="entry name" value="Tyr_Pase_dom"/>
</dbReference>
<keyword evidence="12" id="KW-1185">Reference proteome</keyword>
<name>A0A8C4R0A9_EPTBU</name>
<dbReference type="SMART" id="SM00404">
    <property type="entry name" value="PTPc_motif"/>
    <property type="match status" value="1"/>
</dbReference>
<evidence type="ECO:0000256" key="5">
    <source>
        <dbReference type="ARBA" id="ARBA00022801"/>
    </source>
</evidence>
<keyword evidence="3" id="KW-0963">Cytoplasm</keyword>
<dbReference type="AlphaFoldDB" id="A0A8C4R0A9"/>
<feature type="compositionally biased region" description="Low complexity" evidence="8">
    <location>
        <begin position="313"/>
        <end position="324"/>
    </location>
</feature>
<keyword evidence="4" id="KW-0597">Phosphoprotein</keyword>
<dbReference type="PROSITE" id="PS50055">
    <property type="entry name" value="TYR_PHOSPHATASE_PTP"/>
    <property type="match status" value="1"/>
</dbReference>
<comment type="subcellular location">
    <subcellularLocation>
        <location evidence="1">Cytoplasm</location>
    </subcellularLocation>
</comment>
<dbReference type="PROSITE" id="PS00383">
    <property type="entry name" value="TYR_PHOSPHATASE_1"/>
    <property type="match status" value="1"/>
</dbReference>
<sequence>MGDAEQRMEQADILRRAVARVSAMRDMRSCGQDGFSEEFVKLRRESLRYRTERIYLTTAGENEDNTKKNRYKDILPFEHTRVKLTLPVAEANADYINANFMKGVNNDRAYIATQGPLPGTVQDFWWMVWEYNVQIIVMACREIEMGRKKSEQYWPTNENGPLKCGPFNICLVSEESRTEDYCIRTLKVQHHSETRTIYHFHFITWPDHDVPSSFGPILDMISDMRSKQPDDYPPICFHCSAGCGRTGAICAIDYTWNLLKQQKITDNFRVYKIVEEMRKQRPSAVQTKEQYELVHWAVAELFKRRIREMESRTNTNTLPNNKTNSHGETCSAPEEDDPPPKPPRIRNSAKDDGEAMEEILQPPLPIPVPPVLAPSSSPGFPTFSSVWRKPNDCYHTNGRTGPQGNGLCSGKEESLKKGNRSDKDASSNGKQEATKPVKSNENVVGEMEKFRNGAEESSYCKPLHGSSTLDGEPHEKAVRRGVGGHLHIEVKKVSRQEGPKSFDAMSYSMQQRSTVNRNVYELAQNVLINEMSVDCEDSTVTDKAERLPSRIEQQGPESESLSDETSQNNAPKQHCNEGKTAMGISSYSLEQPCLILQPPLEPEDSSSDHEGTIFFLCGVTTPKNMDVDPFPIADPEDSVMALHPTGSCTDNRQMEICKRDTGRVNEFCTDSIANDVDGQGPMAFGIVALNNDLSRVTPPLELLPRDHSDSSDPNERGTVLSNRTPEVRPCPTQSALHSHCTDDPSHCSKRLHTVVHSTLKKMNGDEAAIYLLDKMVKPSASEADKRAT</sequence>
<evidence type="ECO:0000256" key="4">
    <source>
        <dbReference type="ARBA" id="ARBA00022553"/>
    </source>
</evidence>
<evidence type="ECO:0000256" key="8">
    <source>
        <dbReference type="SAM" id="MobiDB-lite"/>
    </source>
</evidence>
<dbReference type="SUPFAM" id="SSF52799">
    <property type="entry name" value="(Phosphotyrosine protein) phosphatases II"/>
    <property type="match status" value="1"/>
</dbReference>
<evidence type="ECO:0000256" key="2">
    <source>
        <dbReference type="ARBA" id="ARBA00013064"/>
    </source>
</evidence>
<dbReference type="FunFam" id="3.90.190.10:FF:000045">
    <property type="entry name" value="Tyrosine-protein phosphatase non-receptor type 12"/>
    <property type="match status" value="1"/>
</dbReference>
<evidence type="ECO:0000259" key="9">
    <source>
        <dbReference type="PROSITE" id="PS50055"/>
    </source>
</evidence>
<dbReference type="PROSITE" id="PS50056">
    <property type="entry name" value="TYR_PHOSPHATASE_2"/>
    <property type="match status" value="1"/>
</dbReference>
<dbReference type="InterPro" id="IPR016130">
    <property type="entry name" value="Tyr_Pase_AS"/>
</dbReference>
<dbReference type="InterPro" id="IPR029021">
    <property type="entry name" value="Prot-tyrosine_phosphatase-like"/>
</dbReference>
<evidence type="ECO:0000259" key="10">
    <source>
        <dbReference type="PROSITE" id="PS50056"/>
    </source>
</evidence>
<feature type="compositionally biased region" description="Polar residues" evidence="8">
    <location>
        <begin position="426"/>
        <end position="442"/>
    </location>
</feature>
<evidence type="ECO:0000256" key="1">
    <source>
        <dbReference type="ARBA" id="ARBA00004496"/>
    </source>
</evidence>
<dbReference type="Gene3D" id="3.90.190.10">
    <property type="entry name" value="Protein tyrosine phosphatase superfamily"/>
    <property type="match status" value="1"/>
</dbReference>
<feature type="region of interest" description="Disordered" evidence="8">
    <location>
        <begin position="394"/>
        <end position="442"/>
    </location>
</feature>
<dbReference type="InterPro" id="IPR000242">
    <property type="entry name" value="PTP_cat"/>
</dbReference>
<dbReference type="GO" id="GO:0005634">
    <property type="term" value="C:nucleus"/>
    <property type="evidence" value="ECO:0007669"/>
    <property type="project" value="TreeGrafter"/>
</dbReference>
<dbReference type="EC" id="3.1.3.48" evidence="2"/>
<feature type="region of interest" description="Disordered" evidence="8">
    <location>
        <begin position="310"/>
        <end position="354"/>
    </location>
</feature>
<organism evidence="11 12">
    <name type="scientific">Eptatretus burgeri</name>
    <name type="common">Inshore hagfish</name>
    <dbReference type="NCBI Taxonomy" id="7764"/>
    <lineage>
        <taxon>Eukaryota</taxon>
        <taxon>Metazoa</taxon>
        <taxon>Chordata</taxon>
        <taxon>Craniata</taxon>
        <taxon>Vertebrata</taxon>
        <taxon>Cyclostomata</taxon>
        <taxon>Myxini</taxon>
        <taxon>Myxiniformes</taxon>
        <taxon>Myxinidae</taxon>
        <taxon>Eptatretinae</taxon>
        <taxon>Eptatretus</taxon>
    </lineage>
</organism>
<feature type="compositionally biased region" description="Basic and acidic residues" evidence="8">
    <location>
        <begin position="410"/>
        <end position="425"/>
    </location>
</feature>
<dbReference type="Pfam" id="PF00102">
    <property type="entry name" value="Y_phosphatase"/>
    <property type="match status" value="1"/>
</dbReference>
<dbReference type="GeneTree" id="ENSGT00940000156909"/>
<feature type="compositionally biased region" description="Basic and acidic residues" evidence="8">
    <location>
        <begin position="703"/>
        <end position="715"/>
    </location>
</feature>
<dbReference type="InterPro" id="IPR003595">
    <property type="entry name" value="Tyr_Pase_cat"/>
</dbReference>
<dbReference type="PANTHER" id="PTHR45983:SF3">
    <property type="entry name" value="TYROSINE-PROTEIN PHOSPHATASE NON-RECEPTOR TYPE 12"/>
    <property type="match status" value="1"/>
</dbReference>
<keyword evidence="6" id="KW-0904">Protein phosphatase</keyword>
<reference evidence="11" key="1">
    <citation type="submission" date="2025-08" db="UniProtKB">
        <authorList>
            <consortium name="Ensembl"/>
        </authorList>
    </citation>
    <scope>IDENTIFICATION</scope>
</reference>
<proteinExistence type="inferred from homology"/>
<feature type="region of interest" description="Disordered" evidence="8">
    <location>
        <begin position="699"/>
        <end position="731"/>
    </location>
</feature>
<accession>A0A8C4R0A9</accession>
<comment type="similarity">
    <text evidence="7">Belongs to the protein-tyrosine phosphatase family. Non-receptor class 4 subfamily.</text>
</comment>
<dbReference type="InterPro" id="IPR047170">
    <property type="entry name" value="PTN12/18/22"/>
</dbReference>
<evidence type="ECO:0000313" key="11">
    <source>
        <dbReference type="Ensembl" id="ENSEBUP00000022223.1"/>
    </source>
</evidence>
<feature type="region of interest" description="Disordered" evidence="8">
    <location>
        <begin position="535"/>
        <end position="578"/>
    </location>
</feature>
<evidence type="ECO:0000256" key="7">
    <source>
        <dbReference type="ARBA" id="ARBA00034734"/>
    </source>
</evidence>
<evidence type="ECO:0000256" key="3">
    <source>
        <dbReference type="ARBA" id="ARBA00022490"/>
    </source>
</evidence>
<dbReference type="GO" id="GO:0004726">
    <property type="term" value="F:non-membrane spanning protein tyrosine phosphatase activity"/>
    <property type="evidence" value="ECO:0007669"/>
    <property type="project" value="InterPro"/>
</dbReference>
<dbReference type="SMART" id="SM00194">
    <property type="entry name" value="PTPc"/>
    <property type="match status" value="1"/>
</dbReference>
<evidence type="ECO:0000256" key="6">
    <source>
        <dbReference type="ARBA" id="ARBA00022912"/>
    </source>
</evidence>
<reference evidence="11" key="2">
    <citation type="submission" date="2025-09" db="UniProtKB">
        <authorList>
            <consortium name="Ensembl"/>
        </authorList>
    </citation>
    <scope>IDENTIFICATION</scope>
</reference>
<feature type="domain" description="Tyrosine specific protein phosphatases" evidence="10">
    <location>
        <begin position="215"/>
        <end position="292"/>
    </location>
</feature>
<feature type="compositionally biased region" description="Polar residues" evidence="8">
    <location>
        <begin position="551"/>
        <end position="571"/>
    </location>
</feature>
<evidence type="ECO:0000313" key="12">
    <source>
        <dbReference type="Proteomes" id="UP000694388"/>
    </source>
</evidence>
<dbReference type="GO" id="GO:0005737">
    <property type="term" value="C:cytoplasm"/>
    <property type="evidence" value="ECO:0007669"/>
    <property type="project" value="UniProtKB-SubCell"/>
</dbReference>
<feature type="domain" description="Tyrosine-protein phosphatase" evidence="9">
    <location>
        <begin position="35"/>
        <end position="301"/>
    </location>
</feature>
<keyword evidence="5" id="KW-0378">Hydrolase</keyword>